<dbReference type="InterPro" id="IPR032675">
    <property type="entry name" value="LRR_dom_sf"/>
</dbReference>
<protein>
    <submittedName>
        <fullName evidence="2">Proteophosphoglycan ppg4</fullName>
    </submittedName>
</protein>
<dbReference type="Proteomes" id="UP000239560">
    <property type="component" value="Unassembled WGS sequence"/>
</dbReference>
<sequence length="1465" mass="164232">MCTAKLLVSRTNSSFFKRHILPRYAHHFRAVTFDALHSHSKFNAFLRLLPRLPNLHTALLPQSGFEDLMTEEDDYFKTPTWESLGDSRTTLAQFLGCLVKLDFQFVYWHHIHHTAGAASSLQVLHLRDHVMKPDSDILIDILQLLPRLRELSMDRIDDDSFDDVATGLQGQRPPLVKLIGVVNQDAGALFRFAHLFHNTLTQLTLTTPYKLRGTRNPIEISLPRLRSLHVRGEAESFDFFRRLSVEQLPALTGITVHGRGLVDIDMHEIVEFCGDFKRAGRPLRTIRIADTHSYLDSSALELIHQELSHPETHIAAAPSDPFLAQAFLDPRALCREAELGRPIDSYRIRPAVEQTVDFINDWLAQARNMNDDGAYARLAVVLQRAEVERVIKSVRGGQSSQLWSRNSRRFSSWIPLERVAASPALFPELLRSSPSSPSLVLACLPLTDSGGYSSSLTASFESTEPPNLAMARLQDLPHDLLLDILFLASPTLPAEEGRVLMWQALLKSFRGPSRNLHGIYRTLFPYCVDSTSGTVNTLLKKTLRGETLTSVACLRMFGVDSALSFGIILSHLPHLVVLRLGADRYKPSVPGFDLYALDKLVHLKFLGLSGFFLYLSLPLQQLGVIEVELLECRVASTCAVNEFFSQVPTLTALCLSPLNIRIKSILPDPSALQSLEYVQLQPREEDFEDALDRDAVRFFDKCPNDCLTVLVHPVWAGAPSPLTGALVMSLLVEYEVDEDEREMYSFIPSDISRIAEWVESSPPNLQSVALPMMWHPAYPEEDPYLQVVKYAAHEIINACEENDVEVVYYADWDREMGFCQELKTGEWTVMTGDEPRGEDGTLFTWGGSWPETDEDLEAMLRGELSGGYETERAGDDEMQSTESEGEREDSSGDEGGSERDGAESASRVGVEGGSEGEVEERKRHAVNTRFEQHPKLGQSLPCSVLPLGADTVAGYFSHAPPDASRTRPETLTLLPPPTRHLLSLHQPSSTLHSDMTPPSAQLPDSNPSAPRATLEGLPTEVKARIVEHCAMQDERWKELRKHLEACVDTAEKPAFEGAITNTDVRHAFQAVKEAYKSTIGALFRLSRLWSTLAAPFLFEEVRTSQTNSLFFHHHIVPRHRHFFRKVTFDAHDPHLFHAFIQTLPYLTTITEAVITVGGFEDHLDDGPESGGISWAALTDSSPFGLATFFSQLTHLKTDIPRYEQVDKLVSAAPNLQSLHLGYVDHEDGRLVRILLSARGEHPLPAITSLKVSVNGDVGSTMRFAQHFASSIERITFDLAFDLNFDYADDVQFPKVRTLKLEGDPENIETFLECMTRDQFPALVELVICSHQLSIQLVSTMQEAVKTVANKMPRLEKMHLIDPQRLLDDSDCDAMRQNLDNHSIELTTSIVPNFVSSTIFLADDRIDDIRLGGPVRFDIYRPDIKRTLDFLGEWFERAEGPGADGELARLARVLQQAEFERVARAC</sequence>
<reference evidence="2 3" key="1">
    <citation type="journal article" date="2018" name="Elife">
        <title>Functional genomics of lipid metabolism in the oleaginous yeast Rhodosporidium toruloides.</title>
        <authorList>
            <person name="Coradetti S.T."/>
            <person name="Pinel D."/>
            <person name="Geiselman G."/>
            <person name="Ito M."/>
            <person name="Mondo S."/>
            <person name="Reilly M.C."/>
            <person name="Cheng Y.F."/>
            <person name="Bauer S."/>
            <person name="Grigoriev I."/>
            <person name="Gladden J.M."/>
            <person name="Simmons B.A."/>
            <person name="Brem R."/>
            <person name="Arkin A.P."/>
            <person name="Skerker J.M."/>
        </authorList>
    </citation>
    <scope>NUCLEOTIDE SEQUENCE [LARGE SCALE GENOMIC DNA]</scope>
    <source>
        <strain evidence="2 3">NBRC 0880</strain>
    </source>
</reference>
<proteinExistence type="predicted"/>
<feature type="region of interest" description="Disordered" evidence="1">
    <location>
        <begin position="830"/>
        <end position="851"/>
    </location>
</feature>
<accession>A0A2T0ABF3</accession>
<feature type="compositionally biased region" description="Polar residues" evidence="1">
    <location>
        <begin position="986"/>
        <end position="1008"/>
    </location>
</feature>
<feature type="region of interest" description="Disordered" evidence="1">
    <location>
        <begin position="982"/>
        <end position="1013"/>
    </location>
</feature>
<evidence type="ECO:0000313" key="2">
    <source>
        <dbReference type="EMBL" id="PRQ75335.1"/>
    </source>
</evidence>
<comment type="caution">
    <text evidence="2">The sequence shown here is derived from an EMBL/GenBank/DDBJ whole genome shotgun (WGS) entry which is preliminary data.</text>
</comment>
<dbReference type="Gene3D" id="3.80.10.10">
    <property type="entry name" value="Ribonuclease Inhibitor"/>
    <property type="match status" value="2"/>
</dbReference>
<evidence type="ECO:0000256" key="1">
    <source>
        <dbReference type="SAM" id="MobiDB-lite"/>
    </source>
</evidence>
<organism evidence="2 3">
    <name type="scientific">Rhodotorula toruloides</name>
    <name type="common">Yeast</name>
    <name type="synonym">Rhodosporidium toruloides</name>
    <dbReference type="NCBI Taxonomy" id="5286"/>
    <lineage>
        <taxon>Eukaryota</taxon>
        <taxon>Fungi</taxon>
        <taxon>Dikarya</taxon>
        <taxon>Basidiomycota</taxon>
        <taxon>Pucciniomycotina</taxon>
        <taxon>Microbotryomycetes</taxon>
        <taxon>Sporidiobolales</taxon>
        <taxon>Sporidiobolaceae</taxon>
        <taxon>Rhodotorula</taxon>
    </lineage>
</organism>
<evidence type="ECO:0000313" key="3">
    <source>
        <dbReference type="Proteomes" id="UP000239560"/>
    </source>
</evidence>
<gene>
    <name evidence="2" type="ORF">AAT19DRAFT_14357</name>
</gene>
<dbReference type="OrthoDB" id="2529486at2759"/>
<dbReference type="EMBL" id="LCTV02000005">
    <property type="protein sequence ID" value="PRQ75335.1"/>
    <property type="molecule type" value="Genomic_DNA"/>
</dbReference>
<feature type="region of interest" description="Disordered" evidence="1">
    <location>
        <begin position="867"/>
        <end position="923"/>
    </location>
</feature>
<name>A0A2T0ABF3_RHOTO</name>
<feature type="compositionally biased region" description="Acidic residues" evidence="1">
    <location>
        <begin position="876"/>
        <end position="887"/>
    </location>
</feature>
<dbReference type="SUPFAM" id="SSF52047">
    <property type="entry name" value="RNI-like"/>
    <property type="match status" value="1"/>
</dbReference>